<name>A0ABS8VG13_DATST</name>
<protein>
    <submittedName>
        <fullName evidence="2">Uncharacterized protein</fullName>
    </submittedName>
</protein>
<reference evidence="2 3" key="1">
    <citation type="journal article" date="2021" name="BMC Genomics">
        <title>Datura genome reveals duplications of psychoactive alkaloid biosynthetic genes and high mutation rate following tissue culture.</title>
        <authorList>
            <person name="Rajewski A."/>
            <person name="Carter-House D."/>
            <person name="Stajich J."/>
            <person name="Litt A."/>
        </authorList>
    </citation>
    <scope>NUCLEOTIDE SEQUENCE [LARGE SCALE GENOMIC DNA]</scope>
    <source>
        <strain evidence="2">AR-01</strain>
    </source>
</reference>
<evidence type="ECO:0000256" key="1">
    <source>
        <dbReference type="SAM" id="MobiDB-lite"/>
    </source>
</evidence>
<dbReference type="EMBL" id="JACEIK010004568">
    <property type="protein sequence ID" value="MCD9645842.1"/>
    <property type="molecule type" value="Genomic_DNA"/>
</dbReference>
<comment type="caution">
    <text evidence="2">The sequence shown here is derived from an EMBL/GenBank/DDBJ whole genome shotgun (WGS) entry which is preliminary data.</text>
</comment>
<accession>A0ABS8VG13</accession>
<feature type="region of interest" description="Disordered" evidence="1">
    <location>
        <begin position="12"/>
        <end position="31"/>
    </location>
</feature>
<evidence type="ECO:0000313" key="3">
    <source>
        <dbReference type="Proteomes" id="UP000823775"/>
    </source>
</evidence>
<dbReference type="Proteomes" id="UP000823775">
    <property type="component" value="Unassembled WGS sequence"/>
</dbReference>
<keyword evidence="3" id="KW-1185">Reference proteome</keyword>
<gene>
    <name evidence="2" type="ORF">HAX54_035141</name>
</gene>
<organism evidence="2 3">
    <name type="scientific">Datura stramonium</name>
    <name type="common">Jimsonweed</name>
    <name type="synonym">Common thornapple</name>
    <dbReference type="NCBI Taxonomy" id="4076"/>
    <lineage>
        <taxon>Eukaryota</taxon>
        <taxon>Viridiplantae</taxon>
        <taxon>Streptophyta</taxon>
        <taxon>Embryophyta</taxon>
        <taxon>Tracheophyta</taxon>
        <taxon>Spermatophyta</taxon>
        <taxon>Magnoliopsida</taxon>
        <taxon>eudicotyledons</taxon>
        <taxon>Gunneridae</taxon>
        <taxon>Pentapetalae</taxon>
        <taxon>asterids</taxon>
        <taxon>lamiids</taxon>
        <taxon>Solanales</taxon>
        <taxon>Solanaceae</taxon>
        <taxon>Solanoideae</taxon>
        <taxon>Datureae</taxon>
        <taxon>Datura</taxon>
    </lineage>
</organism>
<proteinExistence type="predicted"/>
<feature type="compositionally biased region" description="Basic and acidic residues" evidence="1">
    <location>
        <begin position="21"/>
        <end position="30"/>
    </location>
</feature>
<feature type="region of interest" description="Disordered" evidence="1">
    <location>
        <begin position="98"/>
        <end position="126"/>
    </location>
</feature>
<sequence length="385" mass="43109">MHTTLLRGVLEENEAASSQKQQDDALEAKEASQVNEVIPSKNKLKVDMLLKIMKIERMIKIGKVIMKIGKVMITIMKIGKTKIVMMIILMRTPLSRPALGADDKTEEENDENVCSTPAEAFSSGRDSSRTSTEIVVKNIRFDNYNLKMLIDVHADLEGDIMTCAFEVIPHLRHQVKDFPEEVPSPQILRWMAVKNKKAVVHPWIVPTKDELKMEFLRKRDLARAKKDDVAFKEINEVVVSYAAGDATRTYDDHHSCGGGYTPLNASDASGSGGRYTPAVEEVQCQEDTLYMLGRSSAVGASIVPFCACECLKCNENMNMLLSKIEALIETQGVTEAAINKLIYKRGIYPSLRISEPFTPVGVKRRRNQISRALASAKKRLLILRR</sequence>
<evidence type="ECO:0000313" key="2">
    <source>
        <dbReference type="EMBL" id="MCD9645842.1"/>
    </source>
</evidence>